<dbReference type="InterPro" id="IPR053378">
    <property type="entry name" value="Prenyl_diphosphate_synthase"/>
</dbReference>
<evidence type="ECO:0000256" key="12">
    <source>
        <dbReference type="RuleBase" id="RU004466"/>
    </source>
</evidence>
<evidence type="ECO:0000256" key="4">
    <source>
        <dbReference type="ARBA" id="ARBA00015100"/>
    </source>
</evidence>
<dbReference type="Pfam" id="PF00348">
    <property type="entry name" value="polyprenyl_synt"/>
    <property type="match status" value="1"/>
</dbReference>
<dbReference type="GO" id="GO:0005737">
    <property type="term" value="C:cytoplasm"/>
    <property type="evidence" value="ECO:0007669"/>
    <property type="project" value="UniProtKB-ARBA"/>
</dbReference>
<evidence type="ECO:0000256" key="5">
    <source>
        <dbReference type="ARBA" id="ARBA00022679"/>
    </source>
</evidence>
<dbReference type="Gene3D" id="1.10.600.10">
    <property type="entry name" value="Farnesyl Diphosphate Synthase"/>
    <property type="match status" value="1"/>
</dbReference>
<protein>
    <recommendedName>
        <fullName evidence="4">Farnesyl diphosphate synthase</fullName>
        <ecNumber evidence="3">2.5.1.10</ecNumber>
    </recommendedName>
    <alternativeName>
        <fullName evidence="10">(2E,6E)-farnesyl diphosphate synthase</fullName>
    </alternativeName>
    <alternativeName>
        <fullName evidence="9">Geranyltranstransferase</fullName>
    </alternativeName>
</protein>
<dbReference type="SUPFAM" id="SSF48576">
    <property type="entry name" value="Terpenoid synthases"/>
    <property type="match status" value="1"/>
</dbReference>
<keyword evidence="8" id="KW-0414">Isoprene biosynthesis</keyword>
<dbReference type="PROSITE" id="PS00723">
    <property type="entry name" value="POLYPRENYL_SYNTHASE_1"/>
    <property type="match status" value="1"/>
</dbReference>
<dbReference type="NCBIfam" id="NF045485">
    <property type="entry name" value="FPPsyn"/>
    <property type="match status" value="1"/>
</dbReference>
<keyword evidence="7" id="KW-0460">Magnesium</keyword>
<reference evidence="13" key="1">
    <citation type="journal article" date="2021" name="mSystems">
        <title>Bacteria and Archaea Synergistically Convert Glycine Betaine to Biogenic Methane in the Formosa Cold Seep of the South China Sea.</title>
        <authorList>
            <person name="Li L."/>
            <person name="Zhang W."/>
            <person name="Zhang S."/>
            <person name="Song L."/>
            <person name="Sun Q."/>
            <person name="Zhang H."/>
            <person name="Xiang H."/>
            <person name="Dong X."/>
        </authorList>
    </citation>
    <scope>NUCLEOTIDE SEQUENCE</scope>
    <source>
        <strain evidence="13">ZWT</strain>
    </source>
</reference>
<dbReference type="SFLD" id="SFLDS00005">
    <property type="entry name" value="Isoprenoid_Synthase_Type_I"/>
    <property type="match status" value="1"/>
</dbReference>
<keyword evidence="14" id="KW-1185">Reference proteome</keyword>
<evidence type="ECO:0000256" key="2">
    <source>
        <dbReference type="ARBA" id="ARBA00006706"/>
    </source>
</evidence>
<keyword evidence="5 12" id="KW-0808">Transferase</keyword>
<dbReference type="EMBL" id="JAGSOJ010000007">
    <property type="protein sequence ID" value="MCM1992746.1"/>
    <property type="molecule type" value="Genomic_DNA"/>
</dbReference>
<evidence type="ECO:0000256" key="6">
    <source>
        <dbReference type="ARBA" id="ARBA00022723"/>
    </source>
</evidence>
<dbReference type="SFLD" id="SFLDG01017">
    <property type="entry name" value="Polyprenyl_Transferase_Like"/>
    <property type="match status" value="1"/>
</dbReference>
<comment type="similarity">
    <text evidence="2 12">Belongs to the FPP/GGPP synthase family.</text>
</comment>
<comment type="catalytic activity">
    <reaction evidence="11">
        <text>isopentenyl diphosphate + (2E)-geranyl diphosphate = (2E,6E)-farnesyl diphosphate + diphosphate</text>
        <dbReference type="Rhea" id="RHEA:19361"/>
        <dbReference type="ChEBI" id="CHEBI:33019"/>
        <dbReference type="ChEBI" id="CHEBI:58057"/>
        <dbReference type="ChEBI" id="CHEBI:128769"/>
        <dbReference type="ChEBI" id="CHEBI:175763"/>
        <dbReference type="EC" id="2.5.1.10"/>
    </reaction>
</comment>
<evidence type="ECO:0000313" key="14">
    <source>
        <dbReference type="Proteomes" id="UP001056429"/>
    </source>
</evidence>
<dbReference type="RefSeq" id="WP_250862035.1">
    <property type="nucleotide sequence ID" value="NZ_JAGSOJ010000007.1"/>
</dbReference>
<evidence type="ECO:0000256" key="1">
    <source>
        <dbReference type="ARBA" id="ARBA00001946"/>
    </source>
</evidence>
<dbReference type="InterPro" id="IPR033749">
    <property type="entry name" value="Polyprenyl_synt_CS"/>
</dbReference>
<evidence type="ECO:0000256" key="7">
    <source>
        <dbReference type="ARBA" id="ARBA00022842"/>
    </source>
</evidence>
<reference evidence="13" key="2">
    <citation type="submission" date="2021-04" db="EMBL/GenBank/DDBJ databases">
        <authorList>
            <person name="Dong X."/>
        </authorList>
    </citation>
    <scope>NUCLEOTIDE SEQUENCE</scope>
    <source>
        <strain evidence="13">ZWT</strain>
    </source>
</reference>
<dbReference type="EC" id="2.5.1.10" evidence="3"/>
<dbReference type="Proteomes" id="UP001056429">
    <property type="component" value="Unassembled WGS sequence"/>
</dbReference>
<comment type="caution">
    <text evidence="13">The sequence shown here is derived from an EMBL/GenBank/DDBJ whole genome shotgun (WGS) entry which is preliminary data.</text>
</comment>
<accession>A0A9J6P759</accession>
<sequence length="287" mass="31986">MNQIKMLVDSWLNNYFKGKGTHESRIYESMEYSIVNGGKRIRPILAILTYELYKNDIEEILPMACAIEMIHTYSLIHDDLPCMDDDDLRRGKPTNHKVYGEGLAVLAGDGLLNEAFNVMLKEVTKNGEKHLEAATILGDASGVNGMIGGQVVDILSENKDISFEELSFIHAKKTGALLKSAILVGASIGGAPKAELEILSEFGSKIGLAFQIIDDILDVVGDEKKVGKNLRTDSSREKNTYVKFFSIDECRKRAVDLTNDCYSLLGRIGKNTEILEELTRFLLERDY</sequence>
<dbReference type="PANTHER" id="PTHR43281">
    <property type="entry name" value="FARNESYL DIPHOSPHATE SYNTHASE"/>
    <property type="match status" value="1"/>
</dbReference>
<dbReference type="CDD" id="cd00685">
    <property type="entry name" value="Trans_IPPS_HT"/>
    <property type="match status" value="1"/>
</dbReference>
<evidence type="ECO:0000256" key="10">
    <source>
        <dbReference type="ARBA" id="ARBA00032873"/>
    </source>
</evidence>
<gene>
    <name evidence="13" type="ORF">KDK92_23765</name>
</gene>
<proteinExistence type="inferred from homology"/>
<evidence type="ECO:0000313" key="13">
    <source>
        <dbReference type="EMBL" id="MCM1992746.1"/>
    </source>
</evidence>
<dbReference type="GO" id="GO:0004337">
    <property type="term" value="F:(2E,6E)-farnesyl diphosphate synthase activity"/>
    <property type="evidence" value="ECO:0007669"/>
    <property type="project" value="UniProtKB-EC"/>
</dbReference>
<organism evidence="13 14">
    <name type="scientific">Oceanirhabdus seepicola</name>
    <dbReference type="NCBI Taxonomy" id="2828781"/>
    <lineage>
        <taxon>Bacteria</taxon>
        <taxon>Bacillati</taxon>
        <taxon>Bacillota</taxon>
        <taxon>Clostridia</taxon>
        <taxon>Eubacteriales</taxon>
        <taxon>Clostridiaceae</taxon>
        <taxon>Oceanirhabdus</taxon>
    </lineage>
</organism>
<dbReference type="GO" id="GO:0016114">
    <property type="term" value="P:terpenoid biosynthetic process"/>
    <property type="evidence" value="ECO:0007669"/>
    <property type="project" value="UniProtKB-ARBA"/>
</dbReference>
<dbReference type="GO" id="GO:0046872">
    <property type="term" value="F:metal ion binding"/>
    <property type="evidence" value="ECO:0007669"/>
    <property type="project" value="UniProtKB-KW"/>
</dbReference>
<dbReference type="InterPro" id="IPR000092">
    <property type="entry name" value="Polyprenyl_synt"/>
</dbReference>
<dbReference type="FunFam" id="1.10.600.10:FF:000001">
    <property type="entry name" value="Geranylgeranyl diphosphate synthase"/>
    <property type="match status" value="1"/>
</dbReference>
<name>A0A9J6P759_9CLOT</name>
<evidence type="ECO:0000256" key="11">
    <source>
        <dbReference type="ARBA" id="ARBA00049399"/>
    </source>
</evidence>
<evidence type="ECO:0000256" key="8">
    <source>
        <dbReference type="ARBA" id="ARBA00023229"/>
    </source>
</evidence>
<dbReference type="PROSITE" id="PS00444">
    <property type="entry name" value="POLYPRENYL_SYNTHASE_2"/>
    <property type="match status" value="1"/>
</dbReference>
<dbReference type="InterPro" id="IPR008949">
    <property type="entry name" value="Isoprenoid_synthase_dom_sf"/>
</dbReference>
<dbReference type="AlphaFoldDB" id="A0A9J6P759"/>
<keyword evidence="6" id="KW-0479">Metal-binding</keyword>
<evidence type="ECO:0000256" key="3">
    <source>
        <dbReference type="ARBA" id="ARBA00012439"/>
    </source>
</evidence>
<dbReference type="PANTHER" id="PTHR43281:SF1">
    <property type="entry name" value="FARNESYL DIPHOSPHATE SYNTHASE"/>
    <property type="match status" value="1"/>
</dbReference>
<comment type="cofactor">
    <cofactor evidence="1">
        <name>Mg(2+)</name>
        <dbReference type="ChEBI" id="CHEBI:18420"/>
    </cofactor>
</comment>
<evidence type="ECO:0000256" key="9">
    <source>
        <dbReference type="ARBA" id="ARBA00032380"/>
    </source>
</evidence>